<keyword evidence="1" id="KW-0732">Signal</keyword>
<evidence type="ECO:0000313" key="2">
    <source>
        <dbReference type="EMBL" id="MQR01680.1"/>
    </source>
</evidence>
<protein>
    <submittedName>
        <fullName evidence="2">DUF3761 domain-containing protein</fullName>
    </submittedName>
</protein>
<feature type="signal peptide" evidence="1">
    <location>
        <begin position="1"/>
        <end position="21"/>
    </location>
</feature>
<proteinExistence type="predicted"/>
<comment type="caution">
    <text evidence="2">The sequence shown here is derived from an EMBL/GenBank/DDBJ whole genome shotgun (WGS) entry which is preliminary data.</text>
</comment>
<organism evidence="2 3">
    <name type="scientific">Glaciimonas soli</name>
    <dbReference type="NCBI Taxonomy" id="2590999"/>
    <lineage>
        <taxon>Bacteria</taxon>
        <taxon>Pseudomonadati</taxon>
        <taxon>Pseudomonadota</taxon>
        <taxon>Betaproteobacteria</taxon>
        <taxon>Burkholderiales</taxon>
        <taxon>Oxalobacteraceae</taxon>
        <taxon>Glaciimonas</taxon>
    </lineage>
</organism>
<accession>A0A843YRD5</accession>
<sequence>MKLSLALIMAAGLAVSASSFAAADTTVTTATCKDGTSYTGVHKGACSGHKGVQTWGAAPAAPAAPAAAAPAAAAAAPAAMAKPAAASSAKAAKTVAPGGGAGLVWENTSSKVYHCQGDKDYGTTKAGKYVSEAAAKADGAHASHGKACS</sequence>
<evidence type="ECO:0000313" key="3">
    <source>
        <dbReference type="Proteomes" id="UP000451565"/>
    </source>
</evidence>
<dbReference type="EMBL" id="WINI01000007">
    <property type="protein sequence ID" value="MQR01680.1"/>
    <property type="molecule type" value="Genomic_DNA"/>
</dbReference>
<name>A0A843YRD5_9BURK</name>
<evidence type="ECO:0000256" key="1">
    <source>
        <dbReference type="SAM" id="SignalP"/>
    </source>
</evidence>
<dbReference type="Proteomes" id="UP000451565">
    <property type="component" value="Unassembled WGS sequence"/>
</dbReference>
<keyword evidence="3" id="KW-1185">Reference proteome</keyword>
<dbReference type="OrthoDB" id="8781863at2"/>
<dbReference type="RefSeq" id="WP_153235278.1">
    <property type="nucleotide sequence ID" value="NZ_WINI01000007.1"/>
</dbReference>
<dbReference type="AlphaFoldDB" id="A0A843YRD5"/>
<reference evidence="2 3" key="1">
    <citation type="submission" date="2019-10" db="EMBL/GenBank/DDBJ databases">
        <title>Glaciimonas soli sp. nov., a psychrophilic bacterium isolated from the forest soil of a high elevation mountain in Taiwan.</title>
        <authorList>
            <person name="Wang L.-T."/>
            <person name="Shieh W.Y."/>
        </authorList>
    </citation>
    <scope>NUCLEOTIDE SEQUENCE [LARGE SCALE GENOMIC DNA]</scope>
    <source>
        <strain evidence="2 3">GS1</strain>
    </source>
</reference>
<gene>
    <name evidence="2" type="ORF">GEV47_13455</name>
</gene>
<feature type="chain" id="PRO_5032498389" evidence="1">
    <location>
        <begin position="22"/>
        <end position="149"/>
    </location>
</feature>